<name>A0AAN4ZTK2_9ENTE</name>
<evidence type="ECO:0000313" key="1">
    <source>
        <dbReference type="EMBL" id="GEQ50240.1"/>
    </source>
</evidence>
<dbReference type="InterPro" id="IPR009899">
    <property type="entry name" value="ArdA"/>
</dbReference>
<proteinExistence type="predicted"/>
<dbReference type="AlphaFoldDB" id="A0AAN4ZTK2"/>
<evidence type="ECO:0000313" key="4">
    <source>
        <dbReference type="Proteomes" id="UP000886607"/>
    </source>
</evidence>
<evidence type="ECO:0008006" key="5">
    <source>
        <dbReference type="Google" id="ProtNLM"/>
    </source>
</evidence>
<dbReference type="EMBL" id="BKBO01000040">
    <property type="protein sequence ID" value="GEQ50240.1"/>
    <property type="molecule type" value="Genomic_DNA"/>
</dbReference>
<reference evidence="2" key="1">
    <citation type="submission" date="2019-08" db="EMBL/GenBank/DDBJ databases">
        <authorList>
            <person name="Ishikawa M."/>
            <person name="Suzuki T."/>
            <person name="Matsutani M."/>
        </authorList>
    </citation>
    <scope>NUCLEOTIDE SEQUENCE</scope>
    <source>
        <strain evidence="2">7C1</strain>
        <strain evidence="1">8C4</strain>
    </source>
</reference>
<evidence type="ECO:0000313" key="3">
    <source>
        <dbReference type="Proteomes" id="UP000886597"/>
    </source>
</evidence>
<evidence type="ECO:0000313" key="2">
    <source>
        <dbReference type="EMBL" id="GEQ55238.1"/>
    </source>
</evidence>
<comment type="caution">
    <text evidence="2">The sequence shown here is derived from an EMBL/GenBank/DDBJ whole genome shotgun (WGS) entry which is preliminary data.</text>
</comment>
<dbReference type="Gene3D" id="3.10.20.480">
    <property type="entry name" value="Antirestriction protein ArdA, domain 1"/>
    <property type="match status" value="1"/>
</dbReference>
<organism evidence="2 3">
    <name type="scientific">Tetragenococcus koreensis</name>
    <dbReference type="NCBI Taxonomy" id="290335"/>
    <lineage>
        <taxon>Bacteria</taxon>
        <taxon>Bacillati</taxon>
        <taxon>Bacillota</taxon>
        <taxon>Bacilli</taxon>
        <taxon>Lactobacillales</taxon>
        <taxon>Enterococcaceae</taxon>
        <taxon>Tetragenococcus</taxon>
    </lineage>
</organism>
<dbReference type="Pfam" id="PF07275">
    <property type="entry name" value="ArdA"/>
    <property type="match status" value="1"/>
</dbReference>
<dbReference type="Proteomes" id="UP000886607">
    <property type="component" value="Unassembled WGS sequence"/>
</dbReference>
<sequence>MDTTILVYVTNLSQFEYDGLIVGAWFQLPVPEEEVREKLQMETGDSYEIEDWEAPFTLTNDGSIHDLNRLAVKVEESGHYDMFPYIEELVDRGVFPSIEEGLEQLHNITHSEEKPLNLDNAFELSDGTYFII</sequence>
<dbReference type="RefSeq" id="WP_202584398.1">
    <property type="nucleotide sequence ID" value="NZ_BKBO01000040.1"/>
</dbReference>
<dbReference type="Proteomes" id="UP000886597">
    <property type="component" value="Unassembled WGS sequence"/>
</dbReference>
<reference evidence="2" key="2">
    <citation type="journal article" date="2020" name="Int. Dairy J.">
        <title>Lactic acid bacterial diversity in Brie cheese focusing on salt concentration and pH of isolation medium and characterisation of halophilic and alkaliphilic lactic acid bacterial isolates.</title>
        <authorList>
            <person name="Unno R."/>
            <person name="Matsutani M."/>
            <person name="Suzuki T."/>
            <person name="Kodama K."/>
            <person name="Matsushita H."/>
            <person name="Yamasato K."/>
            <person name="Koizumi Y."/>
            <person name="Ishikawa M."/>
        </authorList>
    </citation>
    <scope>NUCLEOTIDE SEQUENCE</scope>
    <source>
        <strain evidence="2">7C1</strain>
        <strain evidence="1">8C4</strain>
    </source>
</reference>
<keyword evidence="4" id="KW-1185">Reference proteome</keyword>
<gene>
    <name evidence="1" type="ORF">TK11N_20920</name>
    <name evidence="2" type="ORF">TK2N_20820</name>
</gene>
<protein>
    <recommendedName>
        <fullName evidence="5">Antirestriction protein ArdA</fullName>
    </recommendedName>
</protein>
<accession>A0AAN4ZTK2</accession>
<dbReference type="InterPro" id="IPR041895">
    <property type="entry name" value="ArdA_dom1"/>
</dbReference>
<dbReference type="EMBL" id="BKBQ01000039">
    <property type="protein sequence ID" value="GEQ55238.1"/>
    <property type="molecule type" value="Genomic_DNA"/>
</dbReference>